<sequence length="111" mass="11491">MTETTGKSAAAALAKELLRERIALVNDLGNQIDAHKTKVALVEEARSAEQEAADAARVSYGLALAGGWTAKDLRNAGLIVPAAPRAKRTTTTATTSEPNASAHADGDHGQD</sequence>
<keyword evidence="2" id="KW-0614">Plasmid</keyword>
<evidence type="ECO:0000313" key="3">
    <source>
        <dbReference type="Proteomes" id="UP001164965"/>
    </source>
</evidence>
<name>A0ABY6P5B0_9NOCA</name>
<dbReference type="Proteomes" id="UP001164965">
    <property type="component" value="Plasmid unnamed1"/>
</dbReference>
<feature type="compositionally biased region" description="Low complexity" evidence="1">
    <location>
        <begin position="89"/>
        <end position="102"/>
    </location>
</feature>
<proteinExistence type="predicted"/>
<reference evidence="2" key="1">
    <citation type="submission" date="2022-10" db="EMBL/GenBank/DDBJ databases">
        <title>Rhodococcus sp.75.</title>
        <authorList>
            <person name="Sun M."/>
        </authorList>
    </citation>
    <scope>NUCLEOTIDE SEQUENCE</scope>
    <source>
        <strain evidence="2">75</strain>
        <plasmid evidence="2">unnamed1</plasmid>
    </source>
</reference>
<evidence type="ECO:0000313" key="2">
    <source>
        <dbReference type="EMBL" id="UZJ26837.1"/>
    </source>
</evidence>
<gene>
    <name evidence="2" type="ORF">RHODO2019_18310</name>
</gene>
<protein>
    <submittedName>
        <fullName evidence="2">Uncharacterized protein</fullName>
    </submittedName>
</protein>
<accession>A0ABY6P5B0</accession>
<keyword evidence="3" id="KW-1185">Reference proteome</keyword>
<feature type="region of interest" description="Disordered" evidence="1">
    <location>
        <begin position="85"/>
        <end position="111"/>
    </location>
</feature>
<geneLocation type="plasmid" evidence="2 3">
    <name>unnamed1</name>
</geneLocation>
<dbReference type="RefSeq" id="WP_265384941.1">
    <property type="nucleotide sequence ID" value="NZ_CP110616.1"/>
</dbReference>
<organism evidence="2 3">
    <name type="scientific">Rhodococcus antarcticus</name>
    <dbReference type="NCBI Taxonomy" id="2987751"/>
    <lineage>
        <taxon>Bacteria</taxon>
        <taxon>Bacillati</taxon>
        <taxon>Actinomycetota</taxon>
        <taxon>Actinomycetes</taxon>
        <taxon>Mycobacteriales</taxon>
        <taxon>Nocardiaceae</taxon>
        <taxon>Rhodococcus</taxon>
    </lineage>
</organism>
<dbReference type="EMBL" id="CP110616">
    <property type="protein sequence ID" value="UZJ26837.1"/>
    <property type="molecule type" value="Genomic_DNA"/>
</dbReference>
<evidence type="ECO:0000256" key="1">
    <source>
        <dbReference type="SAM" id="MobiDB-lite"/>
    </source>
</evidence>